<evidence type="ECO:0000313" key="3">
    <source>
        <dbReference type="EMBL" id="SFZ98060.1"/>
    </source>
</evidence>
<gene>
    <name evidence="3" type="ORF">MNB_SV-5-1157</name>
</gene>
<keyword evidence="1" id="KW-0732">Signal</keyword>
<dbReference type="EMBL" id="FPKX01000034">
    <property type="protein sequence ID" value="SFZ98060.1"/>
    <property type="molecule type" value="Genomic_DNA"/>
</dbReference>
<evidence type="ECO:0000256" key="1">
    <source>
        <dbReference type="ARBA" id="ARBA00022729"/>
    </source>
</evidence>
<dbReference type="SUPFAM" id="SSF56925">
    <property type="entry name" value="OMPA-like"/>
    <property type="match status" value="1"/>
</dbReference>
<dbReference type="InterPro" id="IPR011250">
    <property type="entry name" value="OMP/PagP_B-barrel"/>
</dbReference>
<accession>A0A1W1EDG3</accession>
<proteinExistence type="predicted"/>
<sequence>MKNIVLSTVAVLAMSSFAVAGGDIAPVEEPVVVVEPVVTDAGFYLGLGYSFINSDIDFKNELSNTHSLGADYSAVMFQAGYKFNQYVAVEGRYWLGVADEGFSNVFNDGDTFDTDATAWGIYVKPMYPVTENFDIYGLLGYGSSTIGGVNTGTKIVDLDSDGLSWGVGAAYSFTDNVSVFLDYVAFTDDTLTDNAFTGLFNDSKYDQSFETINFGVTYKF</sequence>
<feature type="domain" description="Outer membrane protein beta-barrel" evidence="2">
    <location>
        <begin position="39"/>
        <end position="220"/>
    </location>
</feature>
<dbReference type="AlphaFoldDB" id="A0A1W1EDG3"/>
<name>A0A1W1EDG3_9ZZZZ</name>
<dbReference type="Gene3D" id="2.40.160.20">
    <property type="match status" value="1"/>
</dbReference>
<evidence type="ECO:0000259" key="2">
    <source>
        <dbReference type="Pfam" id="PF13505"/>
    </source>
</evidence>
<dbReference type="Pfam" id="PF13505">
    <property type="entry name" value="OMP_b-brl"/>
    <property type="match status" value="1"/>
</dbReference>
<dbReference type="InterPro" id="IPR027385">
    <property type="entry name" value="Beta-barrel_OMP"/>
</dbReference>
<reference evidence="3" key="1">
    <citation type="submission" date="2016-10" db="EMBL/GenBank/DDBJ databases">
        <authorList>
            <person name="de Groot N.N."/>
        </authorList>
    </citation>
    <scope>NUCLEOTIDE SEQUENCE</scope>
</reference>
<protein>
    <submittedName>
        <fullName evidence="3">Putative outer membrane protein A</fullName>
    </submittedName>
</protein>
<organism evidence="3">
    <name type="scientific">hydrothermal vent metagenome</name>
    <dbReference type="NCBI Taxonomy" id="652676"/>
    <lineage>
        <taxon>unclassified sequences</taxon>
        <taxon>metagenomes</taxon>
        <taxon>ecological metagenomes</taxon>
    </lineage>
</organism>